<dbReference type="SUPFAM" id="SSF55785">
    <property type="entry name" value="PYP-like sensor domain (PAS domain)"/>
    <property type="match status" value="1"/>
</dbReference>
<dbReference type="Gene3D" id="1.20.120.160">
    <property type="entry name" value="HPT domain"/>
    <property type="match status" value="1"/>
</dbReference>
<feature type="domain" description="HPt" evidence="21">
    <location>
        <begin position="625"/>
        <end position="677"/>
    </location>
</feature>
<dbReference type="PROSITE" id="PS50112">
    <property type="entry name" value="PAS"/>
    <property type="match status" value="1"/>
</dbReference>
<dbReference type="CDD" id="cd00130">
    <property type="entry name" value="PAS"/>
    <property type="match status" value="1"/>
</dbReference>
<dbReference type="Pfam" id="PF02518">
    <property type="entry name" value="HATPase_c"/>
    <property type="match status" value="1"/>
</dbReference>
<dbReference type="NCBIfam" id="TIGR00229">
    <property type="entry name" value="sensory_box"/>
    <property type="match status" value="1"/>
</dbReference>
<evidence type="ECO:0000256" key="1">
    <source>
        <dbReference type="ARBA" id="ARBA00000085"/>
    </source>
</evidence>
<proteinExistence type="predicted"/>
<evidence type="ECO:0000256" key="15">
    <source>
        <dbReference type="PROSITE-ProRule" id="PRU00169"/>
    </source>
</evidence>
<dbReference type="GO" id="GO:0000155">
    <property type="term" value="F:phosphorelay sensor kinase activity"/>
    <property type="evidence" value="ECO:0007669"/>
    <property type="project" value="InterPro"/>
</dbReference>
<gene>
    <name evidence="22" type="primary">bvgS_4</name>
    <name evidence="22" type="ORF">NCTC10392_02506</name>
</gene>
<sequence length="677" mass="73392">MYTFRALLIATLLACLPSGGQAESSTHGALSPHEFDLSLKVHTDANAAFYWGMGLTSLLSIACWHAALLIWRRRKQDGNRLLAAQVASMRPMLESTPHPVFIRDAQGRLVACNETYLTFVSTGLDQLLGKKVTEGNLMAPEEAEQYHAFYLKVMRNRVPEIGGGILVAPFGQTVAIFHWIFPCLDAQGNAIGVMAGWIDVSDRQQLVDQLKASQKEAEDANKAKTTFLATMSHEIRTPMNAVLGMLEMASKRAEQGIVDQVSLDVASSAANGLVDLIGDILDIVRIESGQLSLTPVRANLQDLARSVARIFDGVAQQKLLDLRVELDSRADCDVWVDALRLKQVLSNLLSNAIKFTVSGEVRLSLRCVAVAQGKELDLIFNVMDTGIGISQDDQARLFSPFSQVGSPVDSMRTGSGLGLTITRTLCEMMNGQLSLTSSLGNGTDVSVALRLPILEPIASLPEPAVEPVLPARCLRVLVVDDYPANRVLLSQQLTYLGHDVSDAEDGAHGLRGWRKGDFDVVISDCHMPIMNGYELATAIRAEEVRLQLQRCLIIGLTANALPGEKQRCLDAGMDDCLFKPISLRDLSERLLLAHPLTLASDRQAARVGQGQTLDLGTLRQLAKGDEQAVGTLVRGLADSLDSDSERLVERHAAGDLKALAELAHRVKGGAGSWAGRM</sequence>
<dbReference type="EC" id="2.7.13.3" evidence="3"/>
<evidence type="ECO:0000256" key="2">
    <source>
        <dbReference type="ARBA" id="ARBA00004429"/>
    </source>
</evidence>
<dbReference type="InterPro" id="IPR005467">
    <property type="entry name" value="His_kinase_dom"/>
</dbReference>
<evidence type="ECO:0000259" key="19">
    <source>
        <dbReference type="PROSITE" id="PS50110"/>
    </source>
</evidence>
<dbReference type="InterPro" id="IPR036097">
    <property type="entry name" value="HisK_dim/P_sf"/>
</dbReference>
<dbReference type="CDD" id="cd17546">
    <property type="entry name" value="REC_hyHK_CKI1_RcsC-like"/>
    <property type="match status" value="1"/>
</dbReference>
<dbReference type="Pfam" id="PF08448">
    <property type="entry name" value="PAS_4"/>
    <property type="match status" value="1"/>
</dbReference>
<dbReference type="FunFam" id="3.30.565.10:FF:000010">
    <property type="entry name" value="Sensor histidine kinase RcsC"/>
    <property type="match status" value="1"/>
</dbReference>
<keyword evidence="12" id="KW-0902">Two-component regulatory system</keyword>
<keyword evidence="7 22" id="KW-0808">Transferase</keyword>
<keyword evidence="9 22" id="KW-0418">Kinase</keyword>
<dbReference type="PANTHER" id="PTHR43047:SF72">
    <property type="entry name" value="OSMOSENSING HISTIDINE PROTEIN KINASE SLN1"/>
    <property type="match status" value="1"/>
</dbReference>
<evidence type="ECO:0000259" key="18">
    <source>
        <dbReference type="PROSITE" id="PS50109"/>
    </source>
</evidence>
<dbReference type="Gene3D" id="3.30.450.20">
    <property type="entry name" value="PAS domain"/>
    <property type="match status" value="1"/>
</dbReference>
<feature type="chain" id="PRO_5017029474" description="histidine kinase" evidence="17">
    <location>
        <begin position="23"/>
        <end position="677"/>
    </location>
</feature>
<evidence type="ECO:0000256" key="3">
    <source>
        <dbReference type="ARBA" id="ARBA00012438"/>
    </source>
</evidence>
<keyword evidence="10" id="KW-0067">ATP-binding</keyword>
<keyword evidence="4" id="KW-1003">Cell membrane</keyword>
<dbReference type="Gene3D" id="3.30.565.10">
    <property type="entry name" value="Histidine kinase-like ATPase, C-terminal domain"/>
    <property type="match status" value="1"/>
</dbReference>
<dbReference type="GO" id="GO:0005886">
    <property type="term" value="C:plasma membrane"/>
    <property type="evidence" value="ECO:0007669"/>
    <property type="project" value="UniProtKB-SubCell"/>
</dbReference>
<evidence type="ECO:0000256" key="7">
    <source>
        <dbReference type="ARBA" id="ARBA00022679"/>
    </source>
</evidence>
<dbReference type="PANTHER" id="PTHR43047">
    <property type="entry name" value="TWO-COMPONENT HISTIDINE PROTEIN KINASE"/>
    <property type="match status" value="1"/>
</dbReference>
<comment type="catalytic activity">
    <reaction evidence="1">
        <text>ATP + protein L-histidine = ADP + protein N-phospho-L-histidine.</text>
        <dbReference type="EC" id="2.7.13.3"/>
    </reaction>
</comment>
<feature type="domain" description="Histidine kinase" evidence="18">
    <location>
        <begin position="230"/>
        <end position="453"/>
    </location>
</feature>
<dbReference type="InterPro" id="IPR003661">
    <property type="entry name" value="HisK_dim/P_dom"/>
</dbReference>
<feature type="modified residue" description="Phosphohistidine" evidence="14">
    <location>
        <position position="664"/>
    </location>
</feature>
<dbReference type="InterPro" id="IPR004358">
    <property type="entry name" value="Sig_transdc_His_kin-like_C"/>
</dbReference>
<dbReference type="PROSITE" id="PS50109">
    <property type="entry name" value="HIS_KIN"/>
    <property type="match status" value="1"/>
</dbReference>
<dbReference type="InterPro" id="IPR013656">
    <property type="entry name" value="PAS_4"/>
</dbReference>
<dbReference type="SUPFAM" id="SSF47226">
    <property type="entry name" value="Histidine-containing phosphotransfer domain, HPT domain"/>
    <property type="match status" value="1"/>
</dbReference>
<evidence type="ECO:0000313" key="23">
    <source>
        <dbReference type="Proteomes" id="UP000255125"/>
    </source>
</evidence>
<evidence type="ECO:0000256" key="11">
    <source>
        <dbReference type="ARBA" id="ARBA00022989"/>
    </source>
</evidence>
<dbReference type="InterPro" id="IPR001789">
    <property type="entry name" value="Sig_transdc_resp-reg_receiver"/>
</dbReference>
<dbReference type="AlphaFoldDB" id="A0A379ICQ6"/>
<dbReference type="CDD" id="cd00082">
    <property type="entry name" value="HisKA"/>
    <property type="match status" value="1"/>
</dbReference>
<keyword evidence="5" id="KW-0997">Cell inner membrane</keyword>
<dbReference type="Gene3D" id="3.40.50.2300">
    <property type="match status" value="1"/>
</dbReference>
<dbReference type="SMART" id="SM00448">
    <property type="entry name" value="REC"/>
    <property type="match status" value="1"/>
</dbReference>
<evidence type="ECO:0000256" key="17">
    <source>
        <dbReference type="SAM" id="SignalP"/>
    </source>
</evidence>
<accession>A0A379ICQ6</accession>
<evidence type="ECO:0000256" key="14">
    <source>
        <dbReference type="PROSITE-ProRule" id="PRU00110"/>
    </source>
</evidence>
<keyword evidence="8 16" id="KW-0812">Transmembrane</keyword>
<dbReference type="SUPFAM" id="SSF47384">
    <property type="entry name" value="Homodimeric domain of signal transducing histidine kinase"/>
    <property type="match status" value="1"/>
</dbReference>
<evidence type="ECO:0000256" key="16">
    <source>
        <dbReference type="SAM" id="Phobius"/>
    </source>
</evidence>
<evidence type="ECO:0000259" key="21">
    <source>
        <dbReference type="PROSITE" id="PS50894"/>
    </source>
</evidence>
<evidence type="ECO:0000256" key="13">
    <source>
        <dbReference type="ARBA" id="ARBA00023136"/>
    </source>
</evidence>
<comment type="subcellular location">
    <subcellularLocation>
        <location evidence="2">Cell inner membrane</location>
        <topology evidence="2">Multi-pass membrane protein</topology>
    </subcellularLocation>
</comment>
<dbReference type="SMART" id="SM00387">
    <property type="entry name" value="HATPase_c"/>
    <property type="match status" value="1"/>
</dbReference>
<feature type="domain" description="Response regulatory" evidence="19">
    <location>
        <begin position="475"/>
        <end position="594"/>
    </location>
</feature>
<keyword evidence="17" id="KW-0732">Signal</keyword>
<feature type="modified residue" description="4-aspartylphosphate" evidence="15">
    <location>
        <position position="524"/>
    </location>
</feature>
<dbReference type="InterPro" id="IPR036890">
    <property type="entry name" value="HATPase_C_sf"/>
</dbReference>
<dbReference type="SMART" id="SM00388">
    <property type="entry name" value="HisKA"/>
    <property type="match status" value="1"/>
</dbReference>
<evidence type="ECO:0000313" key="22">
    <source>
        <dbReference type="EMBL" id="SUD30584.1"/>
    </source>
</evidence>
<dbReference type="InterPro" id="IPR003594">
    <property type="entry name" value="HATPase_dom"/>
</dbReference>
<keyword evidence="6 15" id="KW-0597">Phosphoprotein</keyword>
<feature type="transmembrane region" description="Helical" evidence="16">
    <location>
        <begin position="161"/>
        <end position="181"/>
    </location>
</feature>
<dbReference type="Gene3D" id="1.10.287.130">
    <property type="match status" value="1"/>
</dbReference>
<dbReference type="Pfam" id="PF00512">
    <property type="entry name" value="HisKA"/>
    <property type="match status" value="1"/>
</dbReference>
<reference evidence="22 23" key="1">
    <citation type="submission" date="2018-06" db="EMBL/GenBank/DDBJ databases">
        <authorList>
            <consortium name="Pathogen Informatics"/>
            <person name="Doyle S."/>
        </authorList>
    </citation>
    <scope>NUCLEOTIDE SEQUENCE [LARGE SCALE GENOMIC DNA]</scope>
    <source>
        <strain evidence="22 23">NCTC10392</strain>
    </source>
</reference>
<protein>
    <recommendedName>
        <fullName evidence="3">histidine kinase</fullName>
        <ecNumber evidence="3">2.7.13.3</ecNumber>
    </recommendedName>
</protein>
<evidence type="ECO:0000259" key="20">
    <source>
        <dbReference type="PROSITE" id="PS50112"/>
    </source>
</evidence>
<feature type="domain" description="PAS" evidence="20">
    <location>
        <begin position="85"/>
        <end position="157"/>
    </location>
</feature>
<dbReference type="CDD" id="cd16922">
    <property type="entry name" value="HATPase_EvgS-ArcB-TorS-like"/>
    <property type="match status" value="1"/>
</dbReference>
<dbReference type="EMBL" id="UGUS01000002">
    <property type="protein sequence ID" value="SUD30584.1"/>
    <property type="molecule type" value="Genomic_DNA"/>
</dbReference>
<dbReference type="InterPro" id="IPR011006">
    <property type="entry name" value="CheY-like_superfamily"/>
</dbReference>
<evidence type="ECO:0000256" key="8">
    <source>
        <dbReference type="ARBA" id="ARBA00022692"/>
    </source>
</evidence>
<organism evidence="22 23">
    <name type="scientific">Pseudomonas fluorescens</name>
    <dbReference type="NCBI Taxonomy" id="294"/>
    <lineage>
        <taxon>Bacteria</taxon>
        <taxon>Pseudomonadati</taxon>
        <taxon>Pseudomonadota</taxon>
        <taxon>Gammaproteobacteria</taxon>
        <taxon>Pseudomonadales</taxon>
        <taxon>Pseudomonadaceae</taxon>
        <taxon>Pseudomonas</taxon>
    </lineage>
</organism>
<dbReference type="PRINTS" id="PR00344">
    <property type="entry name" value="BCTRLSENSOR"/>
</dbReference>
<dbReference type="InterPro" id="IPR008207">
    <property type="entry name" value="Sig_transdc_His_kin_Hpt_dom"/>
</dbReference>
<feature type="signal peptide" evidence="17">
    <location>
        <begin position="1"/>
        <end position="22"/>
    </location>
</feature>
<keyword evidence="11 16" id="KW-1133">Transmembrane helix</keyword>
<evidence type="ECO:0000256" key="6">
    <source>
        <dbReference type="ARBA" id="ARBA00022553"/>
    </source>
</evidence>
<feature type="transmembrane region" description="Helical" evidence="16">
    <location>
        <begin position="48"/>
        <end position="71"/>
    </location>
</feature>
<dbReference type="Proteomes" id="UP000255125">
    <property type="component" value="Unassembled WGS sequence"/>
</dbReference>
<dbReference type="SUPFAM" id="SSF55874">
    <property type="entry name" value="ATPase domain of HSP90 chaperone/DNA topoisomerase II/histidine kinase"/>
    <property type="match status" value="1"/>
</dbReference>
<dbReference type="InterPro" id="IPR035965">
    <property type="entry name" value="PAS-like_dom_sf"/>
</dbReference>
<dbReference type="InterPro" id="IPR000014">
    <property type="entry name" value="PAS"/>
</dbReference>
<dbReference type="SUPFAM" id="SSF52172">
    <property type="entry name" value="CheY-like"/>
    <property type="match status" value="1"/>
</dbReference>
<dbReference type="InterPro" id="IPR036641">
    <property type="entry name" value="HPT_dom_sf"/>
</dbReference>
<keyword evidence="13 16" id="KW-0472">Membrane</keyword>
<dbReference type="GO" id="GO:0009927">
    <property type="term" value="F:histidine phosphotransfer kinase activity"/>
    <property type="evidence" value="ECO:0007669"/>
    <property type="project" value="TreeGrafter"/>
</dbReference>
<evidence type="ECO:0000256" key="10">
    <source>
        <dbReference type="ARBA" id="ARBA00022840"/>
    </source>
</evidence>
<dbReference type="Pfam" id="PF00072">
    <property type="entry name" value="Response_reg"/>
    <property type="match status" value="1"/>
</dbReference>
<evidence type="ECO:0000256" key="5">
    <source>
        <dbReference type="ARBA" id="ARBA00022519"/>
    </source>
</evidence>
<evidence type="ECO:0000256" key="9">
    <source>
        <dbReference type="ARBA" id="ARBA00022777"/>
    </source>
</evidence>
<name>A0A379ICQ6_PSEFL</name>
<dbReference type="SMART" id="SM00091">
    <property type="entry name" value="PAS"/>
    <property type="match status" value="1"/>
</dbReference>
<evidence type="ECO:0000256" key="12">
    <source>
        <dbReference type="ARBA" id="ARBA00023012"/>
    </source>
</evidence>
<dbReference type="PROSITE" id="PS50894">
    <property type="entry name" value="HPT"/>
    <property type="match status" value="1"/>
</dbReference>
<dbReference type="PROSITE" id="PS50110">
    <property type="entry name" value="RESPONSE_REGULATORY"/>
    <property type="match status" value="1"/>
</dbReference>
<evidence type="ECO:0000256" key="4">
    <source>
        <dbReference type="ARBA" id="ARBA00022475"/>
    </source>
</evidence>
<keyword evidence="10" id="KW-0547">Nucleotide-binding</keyword>